<dbReference type="EMBL" id="LXQA010101933">
    <property type="protein sequence ID" value="MCI16674.1"/>
    <property type="molecule type" value="Genomic_DNA"/>
</dbReference>
<evidence type="ECO:0000313" key="2">
    <source>
        <dbReference type="EMBL" id="MCI16674.1"/>
    </source>
</evidence>
<organism evidence="2 3">
    <name type="scientific">Trifolium medium</name>
    <dbReference type="NCBI Taxonomy" id="97028"/>
    <lineage>
        <taxon>Eukaryota</taxon>
        <taxon>Viridiplantae</taxon>
        <taxon>Streptophyta</taxon>
        <taxon>Embryophyta</taxon>
        <taxon>Tracheophyta</taxon>
        <taxon>Spermatophyta</taxon>
        <taxon>Magnoliopsida</taxon>
        <taxon>eudicotyledons</taxon>
        <taxon>Gunneridae</taxon>
        <taxon>Pentapetalae</taxon>
        <taxon>rosids</taxon>
        <taxon>fabids</taxon>
        <taxon>Fabales</taxon>
        <taxon>Fabaceae</taxon>
        <taxon>Papilionoideae</taxon>
        <taxon>50 kb inversion clade</taxon>
        <taxon>NPAAA clade</taxon>
        <taxon>Hologalegina</taxon>
        <taxon>IRL clade</taxon>
        <taxon>Trifolieae</taxon>
        <taxon>Trifolium</taxon>
    </lineage>
</organism>
<feature type="compositionally biased region" description="Basic and acidic residues" evidence="1">
    <location>
        <begin position="31"/>
        <end position="40"/>
    </location>
</feature>
<protein>
    <submittedName>
        <fullName evidence="2">Uncharacterized protein</fullName>
    </submittedName>
</protein>
<dbReference type="AlphaFoldDB" id="A0A392PXY5"/>
<accession>A0A392PXY5</accession>
<feature type="non-terminal residue" evidence="2">
    <location>
        <position position="1"/>
    </location>
</feature>
<feature type="region of interest" description="Disordered" evidence="1">
    <location>
        <begin position="28"/>
        <end position="63"/>
    </location>
</feature>
<proteinExistence type="predicted"/>
<reference evidence="2 3" key="1">
    <citation type="journal article" date="2018" name="Front. Plant Sci.">
        <title>Red Clover (Trifolium pratense) and Zigzag Clover (T. medium) - A Picture of Genomic Similarities and Differences.</title>
        <authorList>
            <person name="Dluhosova J."/>
            <person name="Istvanek J."/>
            <person name="Nedelnik J."/>
            <person name="Repkova J."/>
        </authorList>
    </citation>
    <scope>NUCLEOTIDE SEQUENCE [LARGE SCALE GENOMIC DNA]</scope>
    <source>
        <strain evidence="3">cv. 10/8</strain>
        <tissue evidence="2">Leaf</tissue>
    </source>
</reference>
<keyword evidence="3" id="KW-1185">Reference proteome</keyword>
<comment type="caution">
    <text evidence="2">The sequence shown here is derived from an EMBL/GenBank/DDBJ whole genome shotgun (WGS) entry which is preliminary data.</text>
</comment>
<name>A0A392PXY5_9FABA</name>
<dbReference type="Proteomes" id="UP000265520">
    <property type="component" value="Unassembled WGS sequence"/>
</dbReference>
<evidence type="ECO:0000313" key="3">
    <source>
        <dbReference type="Proteomes" id="UP000265520"/>
    </source>
</evidence>
<evidence type="ECO:0000256" key="1">
    <source>
        <dbReference type="SAM" id="MobiDB-lite"/>
    </source>
</evidence>
<sequence>RKHAFLNLLRRRSSSQVFVVDLLLQNRNARRSHDSTRQNDDPATIHFSDEFATESTHSDMGKR</sequence>